<evidence type="ECO:0000313" key="2">
    <source>
        <dbReference type="Proteomes" id="UP001168167"/>
    </source>
</evidence>
<sequence length="64" mass="7126">MDDQCTYSQARGFVRCPTAVAEITALLSINAEQSGDTTWAWRDVVILWILGNEYLIITTDGFAN</sequence>
<gene>
    <name evidence="1" type="ORF">NQX30_03815</name>
</gene>
<protein>
    <recommendedName>
        <fullName evidence="3">PPM-type phosphatase domain-containing protein</fullName>
    </recommendedName>
</protein>
<reference evidence="1" key="1">
    <citation type="submission" date="2022-08" db="EMBL/GenBank/DDBJ databases">
        <authorList>
            <person name="Dzunkova M."/>
            <person name="La Clair J."/>
            <person name="Tyml T."/>
            <person name="Doud D."/>
            <person name="Schulz F."/>
            <person name="Piquer S."/>
            <person name="Porcel Sanchis D."/>
            <person name="Osborn A."/>
            <person name="Robinson D."/>
            <person name="Louie K.B."/>
            <person name="Bowen B.P."/>
            <person name="Bowers R."/>
            <person name="Lee J."/>
            <person name="Arnau Llombart V."/>
            <person name="Diaz Villanueva W."/>
            <person name="Gosliner T."/>
            <person name="Northen T."/>
            <person name="Cheng J.-F."/>
            <person name="Burkart M.D."/>
            <person name="Woyke T."/>
        </authorList>
    </citation>
    <scope>NUCLEOTIDE SEQUENCE</scope>
    <source>
        <strain evidence="1">Df01</strain>
    </source>
</reference>
<evidence type="ECO:0000313" key="1">
    <source>
        <dbReference type="EMBL" id="MDM5147497.1"/>
    </source>
</evidence>
<accession>A0ABT7QLC6</accession>
<organism evidence="1 2">
    <name type="scientific">Candidatus Doriopsillibacter californiensis</name>
    <dbReference type="NCBI Taxonomy" id="2970740"/>
    <lineage>
        <taxon>Bacteria</taxon>
        <taxon>Pseudomonadati</taxon>
        <taxon>Pseudomonadota</taxon>
        <taxon>Gammaproteobacteria</taxon>
        <taxon>Candidatus Tethybacterales</taxon>
        <taxon>Candidatus Persebacteraceae</taxon>
        <taxon>Candidatus Doriopsillibacter</taxon>
    </lineage>
</organism>
<dbReference type="EMBL" id="JANQAO010000002">
    <property type="protein sequence ID" value="MDM5147497.1"/>
    <property type="molecule type" value="Genomic_DNA"/>
</dbReference>
<name>A0ABT7QLC6_9GAMM</name>
<comment type="caution">
    <text evidence="1">The sequence shown here is derived from an EMBL/GenBank/DDBJ whole genome shotgun (WGS) entry which is preliminary data.</text>
</comment>
<dbReference type="Proteomes" id="UP001168167">
    <property type="component" value="Unassembled WGS sequence"/>
</dbReference>
<evidence type="ECO:0008006" key="3">
    <source>
        <dbReference type="Google" id="ProtNLM"/>
    </source>
</evidence>
<proteinExistence type="predicted"/>
<keyword evidence="2" id="KW-1185">Reference proteome</keyword>
<reference evidence="1" key="2">
    <citation type="journal article" date="2023" name="Microbiome">
        <title>Synthase-selected sorting approach identifies a beta-lactone synthase in a nudibranch symbiotic bacterium.</title>
        <authorList>
            <person name="Dzunkova M."/>
            <person name="La Clair J.J."/>
            <person name="Tyml T."/>
            <person name="Doud D."/>
            <person name="Schulz F."/>
            <person name="Piquer-Esteban S."/>
            <person name="Porcel Sanchis D."/>
            <person name="Osborn A."/>
            <person name="Robinson D."/>
            <person name="Louie K.B."/>
            <person name="Bowen B.P."/>
            <person name="Bowers R.M."/>
            <person name="Lee J."/>
            <person name="Arnau V."/>
            <person name="Diaz-Villanueva W."/>
            <person name="Stepanauskas R."/>
            <person name="Gosliner T."/>
            <person name="Date S.V."/>
            <person name="Northen T.R."/>
            <person name="Cheng J.F."/>
            <person name="Burkart M.D."/>
            <person name="Woyke T."/>
        </authorList>
    </citation>
    <scope>NUCLEOTIDE SEQUENCE</scope>
    <source>
        <strain evidence="1">Df01</strain>
    </source>
</reference>